<dbReference type="InterPro" id="IPR011010">
    <property type="entry name" value="DNA_brk_join_enz"/>
</dbReference>
<dbReference type="InterPro" id="IPR002104">
    <property type="entry name" value="Integrase_catalytic"/>
</dbReference>
<dbReference type="PATRIC" id="fig|476272.21.peg.243"/>
<dbReference type="HOGENOM" id="CLU_968624_0_0_9"/>
<feature type="domain" description="Tyr recombinase" evidence="2">
    <location>
        <begin position="1"/>
        <end position="150"/>
    </location>
</feature>
<dbReference type="eggNOG" id="COG0582">
    <property type="taxonomic scope" value="Bacteria"/>
</dbReference>
<dbReference type="InterPro" id="IPR053842">
    <property type="entry name" value="NikA-like"/>
</dbReference>
<evidence type="ECO:0000259" key="2">
    <source>
        <dbReference type="PROSITE" id="PS51898"/>
    </source>
</evidence>
<protein>
    <recommendedName>
        <fullName evidence="2">Tyr recombinase domain-containing protein</fullName>
    </recommendedName>
</protein>
<evidence type="ECO:0000256" key="1">
    <source>
        <dbReference type="ARBA" id="ARBA00023172"/>
    </source>
</evidence>
<dbReference type="PANTHER" id="PTHR30349:SF64">
    <property type="entry name" value="PROPHAGE INTEGRASE INTD-RELATED"/>
    <property type="match status" value="1"/>
</dbReference>
<keyword evidence="4" id="KW-1185">Reference proteome</keyword>
<dbReference type="EMBL" id="ACBZ01000188">
    <property type="protein sequence ID" value="EEG47572.1"/>
    <property type="molecule type" value="Genomic_DNA"/>
</dbReference>
<dbReference type="GO" id="GO:0006310">
    <property type="term" value="P:DNA recombination"/>
    <property type="evidence" value="ECO:0007669"/>
    <property type="project" value="UniProtKB-KW"/>
</dbReference>
<gene>
    <name evidence="3" type="ORF">RUMHYD_03564</name>
</gene>
<dbReference type="GO" id="GO:0003677">
    <property type="term" value="F:DNA binding"/>
    <property type="evidence" value="ECO:0007669"/>
    <property type="project" value="InterPro"/>
</dbReference>
<dbReference type="Gene3D" id="1.10.443.10">
    <property type="entry name" value="Intergrase catalytic core"/>
    <property type="match status" value="1"/>
</dbReference>
<keyword evidence="1" id="KW-0233">DNA recombination</keyword>
<organism evidence="3 4">
    <name type="scientific">Blautia hydrogenotrophica (strain DSM 10507 / JCM 14656 / S5a33)</name>
    <name type="common">Ruminococcus hydrogenotrophicus</name>
    <dbReference type="NCBI Taxonomy" id="476272"/>
    <lineage>
        <taxon>Bacteria</taxon>
        <taxon>Bacillati</taxon>
        <taxon>Bacillota</taxon>
        <taxon>Clostridia</taxon>
        <taxon>Lachnospirales</taxon>
        <taxon>Lachnospiraceae</taxon>
        <taxon>Blautia</taxon>
    </lineage>
</organism>
<evidence type="ECO:0000313" key="4">
    <source>
        <dbReference type="Proteomes" id="UP000003100"/>
    </source>
</evidence>
<reference evidence="3 4" key="1">
    <citation type="submission" date="2009-01" db="EMBL/GenBank/DDBJ databases">
        <authorList>
            <person name="Fulton L."/>
            <person name="Clifton S."/>
            <person name="Fulton B."/>
            <person name="Xu J."/>
            <person name="Minx P."/>
            <person name="Pepin K.H."/>
            <person name="Johnson M."/>
            <person name="Bhonagiri V."/>
            <person name="Nash W.E."/>
            <person name="Mardis E.R."/>
            <person name="Wilson R.K."/>
        </authorList>
    </citation>
    <scope>NUCLEOTIDE SEQUENCE [LARGE SCALE GENOMIC DNA]</scope>
    <source>
        <strain evidence="4">DSM 10507 / JCM 14656 / S5a33</strain>
    </source>
</reference>
<dbReference type="Proteomes" id="UP000003100">
    <property type="component" value="Unassembled WGS sequence"/>
</dbReference>
<dbReference type="CDD" id="cd01189">
    <property type="entry name" value="INT_ICEBs1_C_like"/>
    <property type="match status" value="1"/>
</dbReference>
<dbReference type="SUPFAM" id="SSF56349">
    <property type="entry name" value="DNA breaking-rejoining enzymes"/>
    <property type="match status" value="1"/>
</dbReference>
<evidence type="ECO:0000313" key="3">
    <source>
        <dbReference type="EMBL" id="EEG47572.1"/>
    </source>
</evidence>
<dbReference type="GO" id="GO:0015074">
    <property type="term" value="P:DNA integration"/>
    <property type="evidence" value="ECO:0007669"/>
    <property type="project" value="InterPro"/>
</dbReference>
<dbReference type="InterPro" id="IPR050090">
    <property type="entry name" value="Tyrosine_recombinase_XerCD"/>
</dbReference>
<dbReference type="AlphaFoldDB" id="C0CRQ0"/>
<dbReference type="Pfam" id="PF00589">
    <property type="entry name" value="Phage_integrase"/>
    <property type="match status" value="1"/>
</dbReference>
<dbReference type="PROSITE" id="PS51898">
    <property type="entry name" value="TYR_RECOMBINASE"/>
    <property type="match status" value="1"/>
</dbReference>
<dbReference type="Pfam" id="PF21983">
    <property type="entry name" value="NikA-like"/>
    <property type="match status" value="1"/>
</dbReference>
<proteinExistence type="predicted"/>
<sequence>MRIGELLALTYKDIDLEKRTISINKSYQSLDGRDIITPPKTPKSKRIVTIPSFLAEELREYISHLYGIMADERMFRFTKSYMEHEIIRGIKASGVKRIRLHGLRHSHASLLVELGFTPLAIAERLGHEKIEITLNTYSHLYPNKQGELADKLEIEKTRRTRMSGVHKYPTISFRISPREREEIEVKILVSGMSKKDYFVRSCIYNRVCVVGRKELIYQLVEEVKIMQTNIREVTEQFEQTEVPLSSEYLQDMRNECLDMLKAILWMLDGAKYLWQDGNEKSPDSGNC</sequence>
<accession>C0CRQ0</accession>
<name>C0CRQ0_BLAHS</name>
<comment type="caution">
    <text evidence="3">The sequence shown here is derived from an EMBL/GenBank/DDBJ whole genome shotgun (WGS) entry which is preliminary data.</text>
</comment>
<dbReference type="InterPro" id="IPR013762">
    <property type="entry name" value="Integrase-like_cat_sf"/>
</dbReference>
<dbReference type="PANTHER" id="PTHR30349">
    <property type="entry name" value="PHAGE INTEGRASE-RELATED"/>
    <property type="match status" value="1"/>
</dbReference>
<reference evidence="3 4" key="2">
    <citation type="submission" date="2009-02" db="EMBL/GenBank/DDBJ databases">
        <title>Draft genome sequence of Blautia hydrogenotrophica DSM 10507 (Ruminococcus hydrogenotrophicus DSM 10507).</title>
        <authorList>
            <person name="Sudarsanam P."/>
            <person name="Ley R."/>
            <person name="Guruge J."/>
            <person name="Turnbaugh P.J."/>
            <person name="Mahowald M."/>
            <person name="Liep D."/>
            <person name="Gordon J."/>
        </authorList>
    </citation>
    <scope>NUCLEOTIDE SEQUENCE [LARGE SCALE GENOMIC DNA]</scope>
    <source>
        <strain evidence="4">DSM 10507 / JCM 14656 / S5a33</strain>
    </source>
</reference>